<keyword evidence="2" id="KW-1185">Reference proteome</keyword>
<gene>
    <name evidence="1" type="ORF">GW534_12470</name>
</gene>
<proteinExistence type="predicted"/>
<dbReference type="RefSeq" id="WP_161921354.1">
    <property type="nucleotide sequence ID" value="NZ_JAACYS010000065.1"/>
</dbReference>
<organism evidence="1 2">
    <name type="scientific">Pallidibacillus pasinlerensis</name>
    <dbReference type="NCBI Taxonomy" id="2703818"/>
    <lineage>
        <taxon>Bacteria</taxon>
        <taxon>Bacillati</taxon>
        <taxon>Bacillota</taxon>
        <taxon>Bacilli</taxon>
        <taxon>Bacillales</taxon>
        <taxon>Bacillaceae</taxon>
        <taxon>Pallidibacillus</taxon>
    </lineage>
</organism>
<comment type="caution">
    <text evidence="1">The sequence shown here is derived from an EMBL/GenBank/DDBJ whole genome shotgun (WGS) entry which is preliminary data.</text>
</comment>
<dbReference type="EMBL" id="JAACYS010000065">
    <property type="protein sequence ID" value="NCU18521.1"/>
    <property type="molecule type" value="Genomic_DNA"/>
</dbReference>
<evidence type="ECO:0000313" key="1">
    <source>
        <dbReference type="EMBL" id="NCU18521.1"/>
    </source>
</evidence>
<name>A0ABX0A568_9BACI</name>
<accession>A0ABX0A568</accession>
<evidence type="ECO:0000313" key="2">
    <source>
        <dbReference type="Proteomes" id="UP000743899"/>
    </source>
</evidence>
<dbReference type="Proteomes" id="UP000743899">
    <property type="component" value="Unassembled WGS sequence"/>
</dbReference>
<sequence>MGQVTLVNKSFFKSPLFNGSIAVLIAVTGTTFYNEISDSIPVESSRIIEPKANFIKMTSIAYTNPEPKAKSFLISGAFKGGEILVEPNKTDTSSVSEVEYGTYNYQVSDLKPLPTPMRKINNMEEFLKIYPKHITEVENGTYKFDPTINR</sequence>
<protein>
    <submittedName>
        <fullName evidence="1">Uncharacterized protein</fullName>
    </submittedName>
</protein>
<reference evidence="1 2" key="1">
    <citation type="submission" date="2020-01" db="EMBL/GenBank/DDBJ databases">
        <title>A novel Bacillus sp. from Pasinler.</title>
        <authorList>
            <person name="Adiguzel A."/>
            <person name="Ay H."/>
            <person name="Baltaci M.O."/>
        </authorList>
    </citation>
    <scope>NUCLEOTIDE SEQUENCE [LARGE SCALE GENOMIC DNA]</scope>
    <source>
        <strain evidence="1 2">P1</strain>
    </source>
</reference>